<dbReference type="KEGG" id="glz:GLAREA_02440"/>
<dbReference type="AlphaFoldDB" id="S3CJ35"/>
<protein>
    <recommendedName>
        <fullName evidence="3">TPR-like protein</fullName>
    </recommendedName>
</protein>
<evidence type="ECO:0008006" key="3">
    <source>
        <dbReference type="Google" id="ProtNLM"/>
    </source>
</evidence>
<evidence type="ECO:0000313" key="2">
    <source>
        <dbReference type="Proteomes" id="UP000016922"/>
    </source>
</evidence>
<gene>
    <name evidence="1" type="ORF">GLAREA_02440</name>
</gene>
<dbReference type="Proteomes" id="UP000016922">
    <property type="component" value="Unassembled WGS sequence"/>
</dbReference>
<proteinExistence type="predicted"/>
<keyword evidence="2" id="KW-1185">Reference proteome</keyword>
<evidence type="ECO:0000313" key="1">
    <source>
        <dbReference type="EMBL" id="EPE26527.1"/>
    </source>
</evidence>
<sequence>MDIPRIRRRLAELATILFEKGLTPNWIPEEEEKQTISLWAVVIDLDHHYQDLEHVSKEFPRETFRGISLNEDNICQLVEKTSGLRKCTHGSGCDHCALQVRLVIVKLQLYTKQLVISLRETVLQDANLQHEYSDNPLLSIAPRLYMSLSSRNSTNDVDAVVNLSNEVIRITEKIAEGKVQNFAPEENQAFENTKFEKTTHSPKLDMTSEVSKLEACESCKTPVGIIEDLASCRLQLAKASAETAELKNELVERFRAEQKWDKAAEIYLQLTSFAKAQMKSHKLILADEEFIRWEEEYLDNRYELAEMYRKLEKNEEGLEIAKDTHERRAKLNKFSANEKKSHYQYCVFLRSLKRYDDVKVEYRRIWLEAKEIDPARAIENGYQLGCTLEETRGPSVALDKYWEVFDEGSKRLGLERKLMVEVAEKLIAAAEKEGEPLVSKRSIDDVLKAVWNARAEASFVSTNLLAIGFKYGTRLLKSKDYESAASVLETVWTTRNSQQGAKDLGTLEAADHLYDSYIGYKNYEGAVKVGKWIVEVRRKKSKTSLETINSEHSLGKQLERTNSLKDSAVNVKGARSYLKDSWDARKKLQGVDHLQTLENGFDYGKVLSQLNEVAKAESVFTEVWKFSHEVLLKKQLSKKEEDTLLSYGLRLTQCLEHQHEQRDKAKLAAQVWEQLVFLEKTKPPSAETNSHLLKYGKCLFHNQRYEDALKVLRQVWDGSNIVGPRDSDDALDSGYYSCLCWLEMSKEHNHSRDDRKGYFGNAAKIMNEVIDLATKKNVVGQTPEKYIDAWDAVKHHHWNKREKGTGRRKR</sequence>
<name>S3CJ35_GLAL2</name>
<dbReference type="Gene3D" id="1.25.40.10">
    <property type="entry name" value="Tetratricopeptide repeat domain"/>
    <property type="match status" value="1"/>
</dbReference>
<reference evidence="1 2" key="1">
    <citation type="journal article" date="2013" name="BMC Genomics">
        <title>Genomics-driven discovery of the pneumocandin biosynthetic gene cluster in the fungus Glarea lozoyensis.</title>
        <authorList>
            <person name="Chen L."/>
            <person name="Yue Q."/>
            <person name="Zhang X."/>
            <person name="Xiang M."/>
            <person name="Wang C."/>
            <person name="Li S."/>
            <person name="Che Y."/>
            <person name="Ortiz-Lopez F.J."/>
            <person name="Bills G.F."/>
            <person name="Liu X."/>
            <person name="An Z."/>
        </authorList>
    </citation>
    <scope>NUCLEOTIDE SEQUENCE [LARGE SCALE GENOMIC DNA]</scope>
    <source>
        <strain evidence="2">ATCC 20868 / MF5171</strain>
    </source>
</reference>
<dbReference type="HOGENOM" id="CLU_348172_0_0_1"/>
<dbReference type="OrthoDB" id="10334507at2759"/>
<dbReference type="EMBL" id="KE145370">
    <property type="protein sequence ID" value="EPE26527.1"/>
    <property type="molecule type" value="Genomic_DNA"/>
</dbReference>
<dbReference type="GeneID" id="19461497"/>
<accession>S3CJ35</accession>
<dbReference type="RefSeq" id="XP_008085717.1">
    <property type="nucleotide sequence ID" value="XM_008087526.1"/>
</dbReference>
<organism evidence="1 2">
    <name type="scientific">Glarea lozoyensis (strain ATCC 20868 / MF5171)</name>
    <dbReference type="NCBI Taxonomy" id="1116229"/>
    <lineage>
        <taxon>Eukaryota</taxon>
        <taxon>Fungi</taxon>
        <taxon>Dikarya</taxon>
        <taxon>Ascomycota</taxon>
        <taxon>Pezizomycotina</taxon>
        <taxon>Leotiomycetes</taxon>
        <taxon>Helotiales</taxon>
        <taxon>Helotiaceae</taxon>
        <taxon>Glarea</taxon>
    </lineage>
</organism>
<dbReference type="InterPro" id="IPR011990">
    <property type="entry name" value="TPR-like_helical_dom_sf"/>
</dbReference>